<proteinExistence type="predicted"/>
<protein>
    <submittedName>
        <fullName evidence="2">SCP domain-containing protein</fullName>
    </submittedName>
</protein>
<organism evidence="2 3">
    <name type="scientific">Meloidogyne graminicola</name>
    <dbReference type="NCBI Taxonomy" id="189291"/>
    <lineage>
        <taxon>Eukaryota</taxon>
        <taxon>Metazoa</taxon>
        <taxon>Ecdysozoa</taxon>
        <taxon>Nematoda</taxon>
        <taxon>Chromadorea</taxon>
        <taxon>Rhabditida</taxon>
        <taxon>Tylenchina</taxon>
        <taxon>Tylenchomorpha</taxon>
        <taxon>Tylenchoidea</taxon>
        <taxon>Meloidogynidae</taxon>
        <taxon>Meloidogyninae</taxon>
        <taxon>Meloidogyne</taxon>
    </lineage>
</organism>
<dbReference type="Pfam" id="PF00188">
    <property type="entry name" value="CAP"/>
    <property type="match status" value="1"/>
</dbReference>
<gene>
    <name evidence="2" type="ORF">Mgra_00008675</name>
</gene>
<feature type="domain" description="SCP" evidence="1">
    <location>
        <begin position="31"/>
        <end position="195"/>
    </location>
</feature>
<dbReference type="AlphaFoldDB" id="A0A8S9ZF62"/>
<evidence type="ECO:0000313" key="2">
    <source>
        <dbReference type="EMBL" id="KAF7631085.1"/>
    </source>
</evidence>
<dbReference type="CDD" id="cd05380">
    <property type="entry name" value="CAP_euk"/>
    <property type="match status" value="1"/>
</dbReference>
<evidence type="ECO:0000259" key="1">
    <source>
        <dbReference type="SMART" id="SM00198"/>
    </source>
</evidence>
<comment type="caution">
    <text evidence="2">The sequence shown here is derived from an EMBL/GenBank/DDBJ whole genome shotgun (WGS) entry which is preliminary data.</text>
</comment>
<dbReference type="Proteomes" id="UP000605970">
    <property type="component" value="Unassembled WGS sequence"/>
</dbReference>
<dbReference type="InterPro" id="IPR001283">
    <property type="entry name" value="CRISP-related"/>
</dbReference>
<evidence type="ECO:0000313" key="3">
    <source>
        <dbReference type="Proteomes" id="UP000605970"/>
    </source>
</evidence>
<dbReference type="EMBL" id="JABEBT010000119">
    <property type="protein sequence ID" value="KAF7631085.1"/>
    <property type="molecule type" value="Genomic_DNA"/>
</dbReference>
<name>A0A8S9ZF62_9BILA</name>
<dbReference type="SUPFAM" id="SSF55797">
    <property type="entry name" value="PR-1-like"/>
    <property type="match status" value="1"/>
</dbReference>
<reference evidence="2" key="1">
    <citation type="journal article" date="2020" name="Ecol. Evol.">
        <title>Genome structure and content of the rice root-knot nematode (Meloidogyne graminicola).</title>
        <authorList>
            <person name="Phan N.T."/>
            <person name="Danchin E.G.J."/>
            <person name="Klopp C."/>
            <person name="Perfus-Barbeoch L."/>
            <person name="Kozlowski D.K."/>
            <person name="Koutsovoulos G.D."/>
            <person name="Lopez-Roques C."/>
            <person name="Bouchez O."/>
            <person name="Zahm M."/>
            <person name="Besnard G."/>
            <person name="Bellafiore S."/>
        </authorList>
    </citation>
    <scope>NUCLEOTIDE SEQUENCE</scope>
    <source>
        <strain evidence="2">VN-18</strain>
    </source>
</reference>
<keyword evidence="3" id="KW-1185">Reference proteome</keyword>
<sequence length="234" mass="26379">MFYYIIFSLTVFYIQINYILSDDINCILTDEHRLAVLHAHNKYREKLACGEVTDSSNKTLPGGILYRFIYNKTMEKLSQETANKCQMKHSNDTLYGENLYASSYSMNITDALIAAVDMWWAEKDACPIAANNLNATDAVWQGCGHWIPMAQSQSIQISCGVSNTCGSQDWCATAYNCKQTTLVSCNYFNPSYNGDNQIYTAGNKCTKNEDCSVYKNSVCEPSGLCRSPNKWQLQ</sequence>
<dbReference type="Gene3D" id="3.40.33.10">
    <property type="entry name" value="CAP"/>
    <property type="match status" value="1"/>
</dbReference>
<dbReference type="SMART" id="SM00198">
    <property type="entry name" value="SCP"/>
    <property type="match status" value="1"/>
</dbReference>
<dbReference type="OrthoDB" id="5874910at2759"/>
<accession>A0A8S9ZF62</accession>
<dbReference type="InterPro" id="IPR035940">
    <property type="entry name" value="CAP_sf"/>
</dbReference>
<dbReference type="InterPro" id="IPR014044">
    <property type="entry name" value="CAP_dom"/>
</dbReference>
<dbReference type="PANTHER" id="PTHR10334">
    <property type="entry name" value="CYSTEINE-RICH SECRETORY PROTEIN-RELATED"/>
    <property type="match status" value="1"/>
</dbReference>